<sequence length="151" mass="16496">MPAHGCAPFGSRTPGFCPGDGFEALRNKMKQYKIYTHPALPYEAVKQGWSWPGLLFGTLWACFKRMWGLGLGLTGAMFVLAVFAQLVYGDTPATDSAFNVLGLAVSVWFGARGNNLYAQHLLTRGYTELPETVEAANPQAALAQYFGREGR</sequence>
<keyword evidence="1" id="KW-0812">Transmembrane</keyword>
<dbReference type="EMBL" id="ACDY02000001">
    <property type="protein sequence ID" value="EEZ72619.1"/>
    <property type="molecule type" value="Genomic_DNA"/>
</dbReference>
<protein>
    <submittedName>
        <fullName evidence="2">Uncharacterized protein</fullName>
    </submittedName>
</protein>
<dbReference type="Pfam" id="PF10947">
    <property type="entry name" value="DUF2628"/>
    <property type="match status" value="1"/>
</dbReference>
<dbReference type="AlphaFoldDB" id="D0W086"/>
<dbReference type="STRING" id="546262.NEICINOT_03052"/>
<dbReference type="eggNOG" id="ENOG50332PR">
    <property type="taxonomic scope" value="Bacteria"/>
</dbReference>
<dbReference type="Proteomes" id="UP000003294">
    <property type="component" value="Unassembled WGS sequence"/>
</dbReference>
<organism evidence="2 3">
    <name type="scientific">Neisseria cinerea ATCC 14685</name>
    <dbReference type="NCBI Taxonomy" id="546262"/>
    <lineage>
        <taxon>Bacteria</taxon>
        <taxon>Pseudomonadati</taxon>
        <taxon>Pseudomonadota</taxon>
        <taxon>Betaproteobacteria</taxon>
        <taxon>Neisseriales</taxon>
        <taxon>Neisseriaceae</taxon>
        <taxon>Neisseria</taxon>
    </lineage>
</organism>
<comment type="caution">
    <text evidence="2">The sequence shown here is derived from an EMBL/GenBank/DDBJ whole genome shotgun (WGS) entry which is preliminary data.</text>
</comment>
<evidence type="ECO:0000313" key="3">
    <source>
        <dbReference type="Proteomes" id="UP000003294"/>
    </source>
</evidence>
<proteinExistence type="predicted"/>
<evidence type="ECO:0000313" key="2">
    <source>
        <dbReference type="EMBL" id="EEZ72619.1"/>
    </source>
</evidence>
<dbReference type="InterPro" id="IPR024399">
    <property type="entry name" value="DUF2628"/>
</dbReference>
<feature type="transmembrane region" description="Helical" evidence="1">
    <location>
        <begin position="66"/>
        <end position="87"/>
    </location>
</feature>
<keyword evidence="1" id="KW-1133">Transmembrane helix</keyword>
<keyword evidence="1" id="KW-0472">Membrane</keyword>
<accession>D0W086</accession>
<gene>
    <name evidence="2" type="ORF">NEICINOT_03052</name>
</gene>
<reference evidence="2 3" key="1">
    <citation type="submission" date="2009-10" db="EMBL/GenBank/DDBJ databases">
        <authorList>
            <person name="Weinstock G."/>
            <person name="Sodergren E."/>
            <person name="Clifton S."/>
            <person name="Fulton L."/>
            <person name="Fulton B."/>
            <person name="Courtney L."/>
            <person name="Fronick C."/>
            <person name="Harrison M."/>
            <person name="Strong C."/>
            <person name="Farmer C."/>
            <person name="Delahaunty K."/>
            <person name="Markovic C."/>
            <person name="Hall O."/>
            <person name="Minx P."/>
            <person name="Tomlinson C."/>
            <person name="Mitreva M."/>
            <person name="Nelson J."/>
            <person name="Hou S."/>
            <person name="Wollam A."/>
            <person name="Pepin K.H."/>
            <person name="Johnson M."/>
            <person name="Bhonagiri V."/>
            <person name="Nash W.E."/>
            <person name="Warren W."/>
            <person name="Chinwalla A."/>
            <person name="Mardis E.R."/>
            <person name="Wilson R.K."/>
        </authorList>
    </citation>
    <scope>NUCLEOTIDE SEQUENCE [LARGE SCALE GENOMIC DNA]</scope>
    <source>
        <strain evidence="2 3">ATCC 14685</strain>
    </source>
</reference>
<name>D0W086_NEICI</name>
<evidence type="ECO:0000256" key="1">
    <source>
        <dbReference type="SAM" id="Phobius"/>
    </source>
</evidence>